<evidence type="ECO:0000313" key="13">
    <source>
        <dbReference type="EMBL" id="GGN50165.1"/>
    </source>
</evidence>
<feature type="transmembrane region" description="Helical" evidence="11">
    <location>
        <begin position="183"/>
        <end position="209"/>
    </location>
</feature>
<dbReference type="PRINTS" id="PR00123">
    <property type="entry name" value="ATPASEA"/>
</dbReference>
<reference evidence="13" key="1">
    <citation type="journal article" date="2014" name="Int. J. Syst. Evol. Microbiol.">
        <title>Complete genome sequence of Corynebacterium casei LMG S-19264T (=DSM 44701T), isolated from a smear-ripened cheese.</title>
        <authorList>
            <consortium name="US DOE Joint Genome Institute (JGI-PGF)"/>
            <person name="Walter F."/>
            <person name="Albersmeier A."/>
            <person name="Kalinowski J."/>
            <person name="Ruckert C."/>
        </authorList>
    </citation>
    <scope>NUCLEOTIDE SEQUENCE</scope>
    <source>
        <strain evidence="13">JCM 17251</strain>
    </source>
</reference>
<evidence type="ECO:0000256" key="2">
    <source>
        <dbReference type="ARBA" id="ARBA00006810"/>
    </source>
</evidence>
<keyword evidence="5 11" id="KW-0812">Transmembrane</keyword>
<keyword evidence="8 11" id="KW-0406">Ion transport</keyword>
<evidence type="ECO:0000256" key="6">
    <source>
        <dbReference type="ARBA" id="ARBA00022781"/>
    </source>
</evidence>
<evidence type="ECO:0000256" key="3">
    <source>
        <dbReference type="ARBA" id="ARBA00022448"/>
    </source>
</evidence>
<protein>
    <recommendedName>
        <fullName evidence="11 12">ATP synthase subunit a</fullName>
    </recommendedName>
    <alternativeName>
        <fullName evidence="11">ATP synthase F0 sector subunit a</fullName>
    </alternativeName>
    <alternativeName>
        <fullName evidence="11">F-ATPase subunit 6</fullName>
    </alternativeName>
</protein>
<evidence type="ECO:0000256" key="12">
    <source>
        <dbReference type="RuleBase" id="RU000483"/>
    </source>
</evidence>
<feature type="transmembrane region" description="Helical" evidence="11">
    <location>
        <begin position="20"/>
        <end position="42"/>
    </location>
</feature>
<evidence type="ECO:0000256" key="11">
    <source>
        <dbReference type="HAMAP-Rule" id="MF_01393"/>
    </source>
</evidence>
<dbReference type="InterPro" id="IPR000568">
    <property type="entry name" value="ATP_synth_F0_asu"/>
</dbReference>
<evidence type="ECO:0000256" key="1">
    <source>
        <dbReference type="ARBA" id="ARBA00004141"/>
    </source>
</evidence>
<keyword evidence="3 11" id="KW-0813">Transport</keyword>
<sequence length="249" mass="27613">MDHTAPIVEDVFGISWLDFNLANVFMIAVISTLVFIVCVWASRNLQMKPTGKQNVMEWAIEFVRGIISDTMDWKTGKQFLPLGLTLALYILFSNVAGLVTVVTIGDDLWWKSPTADATLTLTLSTMVVVLTHYYGIKLRGTKHYLKTYVSPVPLMLPFKIIEEFTNTLTLGLRLFGNLYAGEILLSLLIGLTATGFATGIGSGILSFVLSAVPTLAWMGFKLFIGAIQVYVFVMLTMVYMSHKVSVEDH</sequence>
<evidence type="ECO:0000256" key="9">
    <source>
        <dbReference type="ARBA" id="ARBA00023136"/>
    </source>
</evidence>
<evidence type="ECO:0000256" key="10">
    <source>
        <dbReference type="ARBA" id="ARBA00023310"/>
    </source>
</evidence>
<keyword evidence="9 11" id="KW-0472">Membrane</keyword>
<keyword evidence="4 11" id="KW-0138">CF(0)</keyword>
<evidence type="ECO:0000256" key="4">
    <source>
        <dbReference type="ARBA" id="ARBA00022547"/>
    </source>
</evidence>
<keyword evidence="7 11" id="KW-1133">Transmembrane helix</keyword>
<evidence type="ECO:0000256" key="5">
    <source>
        <dbReference type="ARBA" id="ARBA00022692"/>
    </source>
</evidence>
<reference evidence="13" key="2">
    <citation type="submission" date="2020-09" db="EMBL/GenBank/DDBJ databases">
        <authorList>
            <person name="Sun Q."/>
            <person name="Ohkuma M."/>
        </authorList>
    </citation>
    <scope>NUCLEOTIDE SEQUENCE</scope>
    <source>
        <strain evidence="13">JCM 17251</strain>
    </source>
</reference>
<organism evidence="13 14">
    <name type="scientific">Oceanobacillus indicireducens</name>
    <dbReference type="NCBI Taxonomy" id="1004261"/>
    <lineage>
        <taxon>Bacteria</taxon>
        <taxon>Bacillati</taxon>
        <taxon>Bacillota</taxon>
        <taxon>Bacilli</taxon>
        <taxon>Bacillales</taxon>
        <taxon>Bacillaceae</taxon>
        <taxon>Oceanobacillus</taxon>
    </lineage>
</organism>
<dbReference type="GO" id="GO:0046933">
    <property type="term" value="F:proton-transporting ATP synthase activity, rotational mechanism"/>
    <property type="evidence" value="ECO:0007669"/>
    <property type="project" value="UniProtKB-UniRule"/>
</dbReference>
<comment type="caution">
    <text evidence="13">The sequence shown here is derived from an EMBL/GenBank/DDBJ whole genome shotgun (WGS) entry which is preliminary data.</text>
</comment>
<comment type="similarity">
    <text evidence="2 11 12">Belongs to the ATPase A chain family.</text>
</comment>
<keyword evidence="10 11" id="KW-0066">ATP synthesis</keyword>
<dbReference type="PROSITE" id="PS00449">
    <property type="entry name" value="ATPASE_A"/>
    <property type="match status" value="1"/>
</dbReference>
<dbReference type="InterPro" id="IPR023011">
    <property type="entry name" value="ATP_synth_F0_asu_AS"/>
</dbReference>
<gene>
    <name evidence="11 13" type="primary">atpB</name>
    <name evidence="13" type="ORF">GCM10007971_03430</name>
</gene>
<dbReference type="NCBIfam" id="TIGR01131">
    <property type="entry name" value="ATP_synt_6_or_A"/>
    <property type="match status" value="1"/>
</dbReference>
<dbReference type="GO" id="GO:0045259">
    <property type="term" value="C:proton-transporting ATP synthase complex"/>
    <property type="evidence" value="ECO:0007669"/>
    <property type="project" value="UniProtKB-KW"/>
</dbReference>
<dbReference type="EMBL" id="BMOS01000002">
    <property type="protein sequence ID" value="GGN50165.1"/>
    <property type="molecule type" value="Genomic_DNA"/>
</dbReference>
<dbReference type="Pfam" id="PF00119">
    <property type="entry name" value="ATP-synt_A"/>
    <property type="match status" value="1"/>
</dbReference>
<dbReference type="SUPFAM" id="SSF81336">
    <property type="entry name" value="F1F0 ATP synthase subunit A"/>
    <property type="match status" value="1"/>
</dbReference>
<keyword evidence="11" id="KW-1003">Cell membrane</keyword>
<dbReference type="GO" id="GO:0042777">
    <property type="term" value="P:proton motive force-driven plasma membrane ATP synthesis"/>
    <property type="evidence" value="ECO:0007669"/>
    <property type="project" value="TreeGrafter"/>
</dbReference>
<comment type="subcellular location">
    <subcellularLocation>
        <location evidence="11 12">Cell membrane</location>
        <topology evidence="11 12">Multi-pass membrane protein</topology>
    </subcellularLocation>
    <subcellularLocation>
        <location evidence="1">Membrane</location>
        <topology evidence="1">Multi-pass membrane protein</topology>
    </subcellularLocation>
</comment>
<dbReference type="HAMAP" id="MF_01393">
    <property type="entry name" value="ATP_synth_a_bact"/>
    <property type="match status" value="1"/>
</dbReference>
<feature type="transmembrane region" description="Helical" evidence="11">
    <location>
        <begin position="79"/>
        <end position="105"/>
    </location>
</feature>
<dbReference type="RefSeq" id="WP_156854263.1">
    <property type="nucleotide sequence ID" value="NZ_BMOS01000002.1"/>
</dbReference>
<dbReference type="InterPro" id="IPR035908">
    <property type="entry name" value="F0_ATP_A_sf"/>
</dbReference>
<evidence type="ECO:0000256" key="8">
    <source>
        <dbReference type="ARBA" id="ARBA00023065"/>
    </source>
</evidence>
<keyword evidence="6 11" id="KW-0375">Hydrogen ion transport</keyword>
<feature type="transmembrane region" description="Helical" evidence="11">
    <location>
        <begin position="117"/>
        <end position="136"/>
    </location>
</feature>
<dbReference type="PANTHER" id="PTHR42823:SF3">
    <property type="entry name" value="ATP SYNTHASE SUBUNIT A, CHLOROPLASTIC"/>
    <property type="match status" value="1"/>
</dbReference>
<dbReference type="GO" id="GO:0005886">
    <property type="term" value="C:plasma membrane"/>
    <property type="evidence" value="ECO:0007669"/>
    <property type="project" value="UniProtKB-SubCell"/>
</dbReference>
<dbReference type="CDD" id="cd00310">
    <property type="entry name" value="ATP-synt_Fo_a_6"/>
    <property type="match status" value="1"/>
</dbReference>
<accession>A0A917XR50</accession>
<dbReference type="NCBIfam" id="NF004479">
    <property type="entry name" value="PRK05815.1-4"/>
    <property type="match status" value="1"/>
</dbReference>
<evidence type="ECO:0000313" key="14">
    <source>
        <dbReference type="Proteomes" id="UP000624041"/>
    </source>
</evidence>
<dbReference type="AlphaFoldDB" id="A0A917XR50"/>
<dbReference type="PANTHER" id="PTHR42823">
    <property type="entry name" value="ATP SYNTHASE SUBUNIT A, CHLOROPLASTIC"/>
    <property type="match status" value="1"/>
</dbReference>
<feature type="transmembrane region" description="Helical" evidence="11">
    <location>
        <begin position="215"/>
        <end position="240"/>
    </location>
</feature>
<dbReference type="Proteomes" id="UP000624041">
    <property type="component" value="Unassembled WGS sequence"/>
</dbReference>
<comment type="function">
    <text evidence="11 12">Key component of the proton channel; it plays a direct role in the translocation of protons across the membrane.</text>
</comment>
<evidence type="ECO:0000256" key="7">
    <source>
        <dbReference type="ARBA" id="ARBA00022989"/>
    </source>
</evidence>
<name>A0A917XR50_9BACI</name>
<dbReference type="InterPro" id="IPR045082">
    <property type="entry name" value="ATP_syn_F0_a_bact/chloroplast"/>
</dbReference>
<keyword evidence="14" id="KW-1185">Reference proteome</keyword>
<dbReference type="Gene3D" id="1.20.120.220">
    <property type="entry name" value="ATP synthase, F0 complex, subunit A"/>
    <property type="match status" value="1"/>
</dbReference>
<proteinExistence type="inferred from homology"/>